<evidence type="ECO:0008006" key="10">
    <source>
        <dbReference type="Google" id="ProtNLM"/>
    </source>
</evidence>
<feature type="transmembrane region" description="Helical" evidence="7">
    <location>
        <begin position="12"/>
        <end position="30"/>
    </location>
</feature>
<dbReference type="STRING" id="421531.IX38_06420"/>
<evidence type="ECO:0000313" key="8">
    <source>
        <dbReference type="EMBL" id="KFF08395.1"/>
    </source>
</evidence>
<accession>A0A085ZVD1</accession>
<dbReference type="Proteomes" id="UP000028703">
    <property type="component" value="Unassembled WGS sequence"/>
</dbReference>
<name>A0A085ZVD1_9FLAO</name>
<evidence type="ECO:0000256" key="3">
    <source>
        <dbReference type="ARBA" id="ARBA00022475"/>
    </source>
</evidence>
<evidence type="ECO:0000313" key="9">
    <source>
        <dbReference type="Proteomes" id="UP000028703"/>
    </source>
</evidence>
<dbReference type="AlphaFoldDB" id="A0A085ZVD1"/>
<organism evidence="8 9">
    <name type="scientific">Chryseobacterium luteum</name>
    <dbReference type="NCBI Taxonomy" id="421531"/>
    <lineage>
        <taxon>Bacteria</taxon>
        <taxon>Pseudomonadati</taxon>
        <taxon>Bacteroidota</taxon>
        <taxon>Flavobacteriia</taxon>
        <taxon>Flavobacteriales</taxon>
        <taxon>Weeksellaceae</taxon>
        <taxon>Chryseobacterium group</taxon>
        <taxon>Chryseobacterium</taxon>
    </lineage>
</organism>
<dbReference type="EMBL" id="JPRO01000003">
    <property type="protein sequence ID" value="KFF08395.1"/>
    <property type="molecule type" value="Genomic_DNA"/>
</dbReference>
<evidence type="ECO:0000256" key="4">
    <source>
        <dbReference type="ARBA" id="ARBA00022692"/>
    </source>
</evidence>
<keyword evidence="4 7" id="KW-0812">Transmembrane</keyword>
<keyword evidence="3" id="KW-1003">Cell membrane</keyword>
<protein>
    <recommendedName>
        <fullName evidence="10">DUF350 domain-containing protein</fullName>
    </recommendedName>
</protein>
<dbReference type="GO" id="GO:0005886">
    <property type="term" value="C:plasma membrane"/>
    <property type="evidence" value="ECO:0007669"/>
    <property type="project" value="UniProtKB-SubCell"/>
</dbReference>
<comment type="caution">
    <text evidence="8">The sequence shown here is derived from an EMBL/GenBank/DDBJ whole genome shotgun (WGS) entry which is preliminary data.</text>
</comment>
<feature type="transmembrane region" description="Helical" evidence="7">
    <location>
        <begin position="50"/>
        <end position="69"/>
    </location>
</feature>
<evidence type="ECO:0000256" key="5">
    <source>
        <dbReference type="ARBA" id="ARBA00022989"/>
    </source>
</evidence>
<gene>
    <name evidence="8" type="ORF">IX38_06420</name>
</gene>
<dbReference type="Pfam" id="PF03994">
    <property type="entry name" value="DUF350"/>
    <property type="match status" value="1"/>
</dbReference>
<comment type="similarity">
    <text evidence="2">Belongs to the UPF0719 family.</text>
</comment>
<sequence length="71" mass="7858">MDNINLLPIFNSVLYSILGIAILLICYFIIEKLTPEKTWHEISQNKNIALAIVFGAFIIGISMIISAAIHG</sequence>
<dbReference type="InterPro" id="IPR007140">
    <property type="entry name" value="DUF350"/>
</dbReference>
<reference evidence="8 9" key="1">
    <citation type="submission" date="2014-07" db="EMBL/GenBank/DDBJ databases">
        <title>Genome of Chryseobacterium luteum DSM 18605.</title>
        <authorList>
            <person name="Stropko S.J."/>
            <person name="Pipes S.E."/>
            <person name="Newman J.D."/>
        </authorList>
    </citation>
    <scope>NUCLEOTIDE SEQUENCE [LARGE SCALE GENOMIC DNA]</scope>
    <source>
        <strain evidence="8 9">DSM 18605</strain>
    </source>
</reference>
<comment type="subcellular location">
    <subcellularLocation>
        <location evidence="1">Cell membrane</location>
        <topology evidence="1">Multi-pass membrane protein</topology>
    </subcellularLocation>
</comment>
<dbReference type="eggNOG" id="ENOG5033AJI">
    <property type="taxonomic scope" value="Bacteria"/>
</dbReference>
<keyword evidence="5 7" id="KW-1133">Transmembrane helix</keyword>
<evidence type="ECO:0000256" key="1">
    <source>
        <dbReference type="ARBA" id="ARBA00004651"/>
    </source>
</evidence>
<proteinExistence type="inferred from homology"/>
<dbReference type="OrthoDB" id="200249at2"/>
<evidence type="ECO:0000256" key="7">
    <source>
        <dbReference type="SAM" id="Phobius"/>
    </source>
</evidence>
<dbReference type="RefSeq" id="WP_034702902.1">
    <property type="nucleotide sequence ID" value="NZ_JPRO01000003.1"/>
</dbReference>
<evidence type="ECO:0000256" key="6">
    <source>
        <dbReference type="ARBA" id="ARBA00023136"/>
    </source>
</evidence>
<keyword evidence="9" id="KW-1185">Reference proteome</keyword>
<evidence type="ECO:0000256" key="2">
    <source>
        <dbReference type="ARBA" id="ARBA00005779"/>
    </source>
</evidence>
<keyword evidence="6 7" id="KW-0472">Membrane</keyword>